<reference evidence="4" key="2">
    <citation type="submission" date="2017-04" db="EMBL/GenBank/DDBJ databases">
        <title>Finegoldia magna isolated from orthopedic joint implant-associated infections.</title>
        <authorList>
            <person name="Bjorklund S."/>
            <person name="Bruggemann H."/>
            <person name="Jensen A."/>
            <person name="Hellmark B."/>
            <person name="Soderquist B."/>
        </authorList>
    </citation>
    <scope>NUCLEOTIDE SEQUENCE [LARGE SCALE GENOMIC DNA]</scope>
    <source>
        <strain evidence="4">CCUG 54800</strain>
    </source>
</reference>
<evidence type="ECO:0000313" key="5">
    <source>
        <dbReference type="Proteomes" id="UP000235723"/>
    </source>
</evidence>
<dbReference type="RefSeq" id="WP_094205410.1">
    <property type="nucleotide sequence ID" value="NZ_JAWEDN010000013.1"/>
</dbReference>
<keyword evidence="2" id="KW-0378">Hydrolase</keyword>
<dbReference type="SUPFAM" id="SSF56281">
    <property type="entry name" value="Metallo-hydrolase/oxidoreductase"/>
    <property type="match status" value="1"/>
</dbReference>
<dbReference type="EMBL" id="NDYC01000014">
    <property type="protein sequence ID" value="OXZ28216.1"/>
    <property type="molecule type" value="Genomic_DNA"/>
</dbReference>
<dbReference type="Pfam" id="PF12706">
    <property type="entry name" value="Lactamase_B_2"/>
    <property type="match status" value="1"/>
</dbReference>
<comment type="caution">
    <text evidence="2">The sequence shown here is derived from an EMBL/GenBank/DDBJ whole genome shotgun (WGS) entry which is preliminary data.</text>
</comment>
<evidence type="ECO:0000259" key="1">
    <source>
        <dbReference type="SMART" id="SM00849"/>
    </source>
</evidence>
<dbReference type="InterPro" id="IPR052533">
    <property type="entry name" value="WalJ/YycJ-like"/>
</dbReference>
<dbReference type="Gene3D" id="3.60.15.10">
    <property type="entry name" value="Ribonuclease Z/Hydroxyacylglutathione hydrolase-like"/>
    <property type="match status" value="1"/>
</dbReference>
<name>A0A233V0F7_FINMA</name>
<evidence type="ECO:0000313" key="3">
    <source>
        <dbReference type="EMBL" id="PMC59820.1"/>
    </source>
</evidence>
<dbReference type="GO" id="GO:0016787">
    <property type="term" value="F:hydrolase activity"/>
    <property type="evidence" value="ECO:0007669"/>
    <property type="project" value="UniProtKB-KW"/>
</dbReference>
<protein>
    <submittedName>
        <fullName evidence="2">MBL fold metallo-hydrolase</fullName>
    </submittedName>
</protein>
<reference evidence="2" key="1">
    <citation type="journal article" date="2017" name="J. Clin. Microbiol.">
        <title>Finegoldia magna Isolated from Orthopedic Joint Implant-Associated Infections.</title>
        <authorList>
            <person name="Soderquist B."/>
            <person name="Bjorklund S."/>
            <person name="Hellmark B."/>
            <person name="Jensen A."/>
            <person name="Bruggemann H."/>
        </authorList>
    </citation>
    <scope>NUCLEOTIDE SEQUENCE</scope>
    <source>
        <strain evidence="2">CCUG 54800</strain>
    </source>
</reference>
<proteinExistence type="predicted"/>
<organism evidence="2 4">
    <name type="scientific">Finegoldia magna</name>
    <name type="common">Peptostreptococcus magnus</name>
    <dbReference type="NCBI Taxonomy" id="1260"/>
    <lineage>
        <taxon>Bacteria</taxon>
        <taxon>Bacillati</taxon>
        <taxon>Bacillota</taxon>
        <taxon>Tissierellia</taxon>
        <taxon>Tissierellales</taxon>
        <taxon>Peptoniphilaceae</taxon>
        <taxon>Finegoldia</taxon>
    </lineage>
</organism>
<dbReference type="EMBL" id="PNHD01000008">
    <property type="protein sequence ID" value="PMC59820.1"/>
    <property type="molecule type" value="Genomic_DNA"/>
</dbReference>
<feature type="domain" description="Metallo-beta-lactamase" evidence="1">
    <location>
        <begin position="13"/>
        <end position="191"/>
    </location>
</feature>
<dbReference type="PANTHER" id="PTHR47619:SF1">
    <property type="entry name" value="EXODEOXYRIBONUCLEASE WALJ"/>
    <property type="match status" value="1"/>
</dbReference>
<dbReference type="Proteomes" id="UP000235723">
    <property type="component" value="Unassembled WGS sequence"/>
</dbReference>
<accession>A0A233V0F7</accession>
<dbReference type="InterPro" id="IPR001279">
    <property type="entry name" value="Metallo-B-lactamas"/>
</dbReference>
<evidence type="ECO:0000313" key="2">
    <source>
        <dbReference type="EMBL" id="OXZ28216.1"/>
    </source>
</evidence>
<evidence type="ECO:0000313" key="4">
    <source>
        <dbReference type="Proteomes" id="UP000215413"/>
    </source>
</evidence>
<dbReference type="InterPro" id="IPR036866">
    <property type="entry name" value="RibonucZ/Hydroxyglut_hydro"/>
</dbReference>
<gene>
    <name evidence="2" type="ORF">B9N49_02640</name>
    <name evidence="3" type="ORF">CJ208_06355</name>
</gene>
<dbReference type="PANTHER" id="PTHR47619">
    <property type="entry name" value="METALLO-HYDROLASE YYCJ-RELATED"/>
    <property type="match status" value="1"/>
</dbReference>
<sequence length="277" mass="31127">MSFKFCSLSSGSSGNSEYIETEHSKILIDAGFSGKTIENLLKYINVDPSKLDAIFVTHEHSDHIKGIGVLSRRYDLPIIANTETWYAMDSKIGKINDKNIYIFENNRHINFKDLDILPIKTSHDSANSCGYVISKDDKKISLVTDTGIIEDSVYEEIKDSNLFFIEANHDVDMLKYGSYPPALKQRILSDHGHLSNDSCAYLLGDILRGNHEVIQLAHLSKENNTPRKALSTVEDYLRSLGLDVGEAVSLEVAERYSPSNIVDLEKMEIYAKNCTRS</sequence>
<reference evidence="3 5" key="3">
    <citation type="submission" date="2017-09" db="EMBL/GenBank/DDBJ databases">
        <title>Bacterial strain isolated from the female urinary microbiota.</title>
        <authorList>
            <person name="Thomas-White K."/>
            <person name="Kumar N."/>
            <person name="Forster S."/>
            <person name="Putonti C."/>
            <person name="Lawley T."/>
            <person name="Wolfe A.J."/>
        </authorList>
    </citation>
    <scope>NUCLEOTIDE SEQUENCE [LARGE SCALE GENOMIC DNA]</scope>
    <source>
        <strain evidence="3 5">UMB0115</strain>
    </source>
</reference>
<dbReference type="Proteomes" id="UP000215413">
    <property type="component" value="Unassembled WGS sequence"/>
</dbReference>
<dbReference type="SMART" id="SM00849">
    <property type="entry name" value="Lactamase_B"/>
    <property type="match status" value="1"/>
</dbReference>
<dbReference type="AlphaFoldDB" id="A0A233V0F7"/>